<gene>
    <name evidence="4" type="ORF">MSPICULIGERA_LOCUS25056</name>
</gene>
<organism evidence="4 5">
    <name type="scientific">Mesorhabditis spiculigera</name>
    <dbReference type="NCBI Taxonomy" id="96644"/>
    <lineage>
        <taxon>Eukaryota</taxon>
        <taxon>Metazoa</taxon>
        <taxon>Ecdysozoa</taxon>
        <taxon>Nematoda</taxon>
        <taxon>Chromadorea</taxon>
        <taxon>Rhabditida</taxon>
        <taxon>Rhabditina</taxon>
        <taxon>Rhabditomorpha</taxon>
        <taxon>Rhabditoidea</taxon>
        <taxon>Rhabditidae</taxon>
        <taxon>Mesorhabditinae</taxon>
        <taxon>Mesorhabditis</taxon>
    </lineage>
</organism>
<evidence type="ECO:0000256" key="3">
    <source>
        <dbReference type="SAM" id="SignalP"/>
    </source>
</evidence>
<feature type="non-terminal residue" evidence="4">
    <location>
        <position position="1"/>
    </location>
</feature>
<evidence type="ECO:0000313" key="4">
    <source>
        <dbReference type="EMBL" id="CAJ0587076.1"/>
    </source>
</evidence>
<sequence length="207" mass="22830">MWLLWLFLLVTAVKADAEKEELLFGVMTLWVVTLVSGLLVALLVACGVACYFDLKNRRLVFNQGIAHFFPPHTIQNRTHKSAADGSESEISERSSLLGDAQLQRQAEARCAAKREAFRKAIAEAYSSSGRPLPKSLTLTDSRPNTEEGKTIEKGMKPMQEKTDWIAPSVSIETAKTISKTISKTTRSLATAAERSADKSETTATRDR</sequence>
<dbReference type="AlphaFoldDB" id="A0AA36GCD3"/>
<keyword evidence="3" id="KW-0732">Signal</keyword>
<evidence type="ECO:0000256" key="1">
    <source>
        <dbReference type="SAM" id="MobiDB-lite"/>
    </source>
</evidence>
<feature type="transmembrane region" description="Helical" evidence="2">
    <location>
        <begin position="27"/>
        <end position="52"/>
    </location>
</feature>
<keyword evidence="2" id="KW-1133">Transmembrane helix</keyword>
<keyword evidence="2" id="KW-0472">Membrane</keyword>
<feature type="signal peptide" evidence="3">
    <location>
        <begin position="1"/>
        <end position="15"/>
    </location>
</feature>
<feature type="region of interest" description="Disordered" evidence="1">
    <location>
        <begin position="128"/>
        <end position="149"/>
    </location>
</feature>
<evidence type="ECO:0000256" key="2">
    <source>
        <dbReference type="SAM" id="Phobius"/>
    </source>
</evidence>
<comment type="caution">
    <text evidence="4">The sequence shown here is derived from an EMBL/GenBank/DDBJ whole genome shotgun (WGS) entry which is preliminary data.</text>
</comment>
<protein>
    <submittedName>
        <fullName evidence="4">Uncharacterized protein</fullName>
    </submittedName>
</protein>
<reference evidence="4" key="1">
    <citation type="submission" date="2023-06" db="EMBL/GenBank/DDBJ databases">
        <authorList>
            <person name="Delattre M."/>
        </authorList>
    </citation>
    <scope>NUCLEOTIDE SEQUENCE</scope>
    <source>
        <strain evidence="4">AF72</strain>
    </source>
</reference>
<evidence type="ECO:0000313" key="5">
    <source>
        <dbReference type="Proteomes" id="UP001177023"/>
    </source>
</evidence>
<accession>A0AA36GCD3</accession>
<keyword evidence="2" id="KW-0812">Transmembrane</keyword>
<keyword evidence="5" id="KW-1185">Reference proteome</keyword>
<feature type="chain" id="PRO_5041335721" evidence="3">
    <location>
        <begin position="16"/>
        <end position="207"/>
    </location>
</feature>
<feature type="region of interest" description="Disordered" evidence="1">
    <location>
        <begin position="183"/>
        <end position="207"/>
    </location>
</feature>
<feature type="compositionally biased region" description="Basic and acidic residues" evidence="1">
    <location>
        <begin position="194"/>
        <end position="207"/>
    </location>
</feature>
<name>A0AA36GCD3_9BILA</name>
<dbReference type="EMBL" id="CATQJA010002709">
    <property type="protein sequence ID" value="CAJ0587076.1"/>
    <property type="molecule type" value="Genomic_DNA"/>
</dbReference>
<proteinExistence type="predicted"/>
<dbReference type="Proteomes" id="UP001177023">
    <property type="component" value="Unassembled WGS sequence"/>
</dbReference>